<evidence type="ECO:0000259" key="1">
    <source>
        <dbReference type="Pfam" id="PF05229"/>
    </source>
</evidence>
<dbReference type="RefSeq" id="WP_101828518.1">
    <property type="nucleotide sequence ID" value="NZ_CP119395.1"/>
</dbReference>
<dbReference type="PANTHER" id="PTHR37089">
    <property type="entry name" value="PROTEIN U-RELATED"/>
    <property type="match status" value="1"/>
</dbReference>
<proteinExistence type="predicted"/>
<comment type="caution">
    <text evidence="2">The sequence shown here is derived from an EMBL/GenBank/DDBJ whole genome shotgun (WGS) entry which is preliminary data.</text>
</comment>
<accession>A0A2N5ET29</accession>
<evidence type="ECO:0000313" key="3">
    <source>
        <dbReference type="Proteomes" id="UP000234626"/>
    </source>
</evidence>
<organism evidence="2 3">
    <name type="scientific">Chimaeribacter arupi</name>
    <dbReference type="NCBI Taxonomy" id="2060066"/>
    <lineage>
        <taxon>Bacteria</taxon>
        <taxon>Pseudomonadati</taxon>
        <taxon>Pseudomonadota</taxon>
        <taxon>Gammaproteobacteria</taxon>
        <taxon>Enterobacterales</taxon>
        <taxon>Yersiniaceae</taxon>
        <taxon>Chimaeribacter</taxon>
    </lineage>
</organism>
<keyword evidence="2" id="KW-0167">Capsid protein</keyword>
<sequence length="183" mass="18936">MNSSHGKDAGRAGLRRAAALIMPVLMLPAWPVTAVTKTASVGFNATLVAACSAGTTSNGVVSFGTLDFGTTSFLSRPINVTGQQNAGAIRLQCNNGTAWRVLLNGGNSGSTASRYLVGGPTAQRVTYNLYTNAAYTTVWDNVTGVSGTGNGQIIYLPVYGRIPAQATPSVGNYSDTVQVTVSW</sequence>
<gene>
    <name evidence="2" type="ORF">CYR34_01270</name>
</gene>
<reference evidence="2 3" key="1">
    <citation type="submission" date="2017-12" db="EMBL/GenBank/DDBJ databases">
        <title>Characterization of six clinical isolates of Enterochimera gen. nov., a novel genus of the Yersiniaciae family and the three species Enterochimera arupensis sp. nov., Enterochimera coloradensis sp. nov, and Enterochimera californica sp. nov.</title>
        <authorList>
            <person name="Rossi A."/>
            <person name="Fisher M."/>
        </authorList>
    </citation>
    <scope>NUCLEOTIDE SEQUENCE [LARGE SCALE GENOMIC DNA]</scope>
    <source>
        <strain evidence="2 3">2016Iso1</strain>
    </source>
</reference>
<evidence type="ECO:0000313" key="2">
    <source>
        <dbReference type="EMBL" id="PLR53255.1"/>
    </source>
</evidence>
<dbReference type="InterPro" id="IPR053167">
    <property type="entry name" value="Spore_coat_component"/>
</dbReference>
<feature type="domain" description="Spore coat protein U/FanG" evidence="1">
    <location>
        <begin position="38"/>
        <end position="180"/>
    </location>
</feature>
<keyword evidence="2" id="KW-0946">Virion</keyword>
<dbReference type="SMART" id="SM00972">
    <property type="entry name" value="SCPU"/>
    <property type="match status" value="1"/>
</dbReference>
<dbReference type="Proteomes" id="UP000234626">
    <property type="component" value="Unassembled WGS sequence"/>
</dbReference>
<dbReference type="PANTHER" id="PTHR37089:SF4">
    <property type="entry name" value="EXPORTED PROTEIN"/>
    <property type="match status" value="1"/>
</dbReference>
<dbReference type="InterPro" id="IPR007893">
    <property type="entry name" value="Spore_coat_U/FanG"/>
</dbReference>
<dbReference type="EMBL" id="PJZK01000001">
    <property type="protein sequence ID" value="PLR53255.1"/>
    <property type="molecule type" value="Genomic_DNA"/>
</dbReference>
<name>A0A2N5ET29_9GAMM</name>
<dbReference type="Pfam" id="PF05229">
    <property type="entry name" value="SCPU"/>
    <property type="match status" value="1"/>
</dbReference>
<dbReference type="OrthoDB" id="6505076at2"/>
<dbReference type="AlphaFoldDB" id="A0A2N5ET29"/>
<keyword evidence="3" id="KW-1185">Reference proteome</keyword>
<protein>
    <submittedName>
        <fullName evidence="2">Spore coat protein U</fullName>
    </submittedName>
</protein>